<organism evidence="2">
    <name type="scientific">Caenorhabditis remanei</name>
    <name type="common">Caenorhabditis vulgaris</name>
    <dbReference type="NCBI Taxonomy" id="31234"/>
    <lineage>
        <taxon>Eukaryota</taxon>
        <taxon>Metazoa</taxon>
        <taxon>Ecdysozoa</taxon>
        <taxon>Nematoda</taxon>
        <taxon>Chromadorea</taxon>
        <taxon>Rhabditida</taxon>
        <taxon>Rhabditina</taxon>
        <taxon>Rhabditomorpha</taxon>
        <taxon>Rhabditoidea</taxon>
        <taxon>Rhabditidae</taxon>
        <taxon>Peloderinae</taxon>
        <taxon>Caenorhabditis</taxon>
    </lineage>
</organism>
<dbReference type="Proteomes" id="UP000008281">
    <property type="component" value="Unassembled WGS sequence"/>
</dbReference>
<dbReference type="HOGENOM" id="CLU_1688367_0_0_1"/>
<keyword evidence="2" id="KW-1185">Reference proteome</keyword>
<evidence type="ECO:0000313" key="2">
    <source>
        <dbReference type="Proteomes" id="UP000008281"/>
    </source>
</evidence>
<dbReference type="InParanoid" id="E3NKY1"/>
<dbReference type="AlphaFoldDB" id="E3NKY1"/>
<accession>E3NKY1</accession>
<reference evidence="1" key="1">
    <citation type="submission" date="2007-07" db="EMBL/GenBank/DDBJ databases">
        <title>PCAP assembly of the Caenorhabditis remanei genome.</title>
        <authorList>
            <consortium name="The Caenorhabditis remanei Sequencing Consortium"/>
            <person name="Wilson R.K."/>
        </authorList>
    </citation>
    <scope>NUCLEOTIDE SEQUENCE [LARGE SCALE GENOMIC DNA]</scope>
    <source>
        <strain evidence="1">PB4641</strain>
    </source>
</reference>
<proteinExistence type="predicted"/>
<protein>
    <submittedName>
        <fullName evidence="1">Uncharacterized protein</fullName>
    </submittedName>
</protein>
<dbReference type="OrthoDB" id="5905777at2759"/>
<evidence type="ECO:0000313" key="1">
    <source>
        <dbReference type="EMBL" id="EFP03757.1"/>
    </source>
</evidence>
<sequence length="156" mass="17780">METKGCTIAQYRSYVPKIVHTPDYVFAVEIEDMTLIATTLSHYSLFKDGFNSASSVHNVPQSGQFLLKAPRNTIVQFGTRRFTGRHEEHETIQLNVEGKMPHFDHGETLVENLLKYCYERIKTDSITVTAKEVRLCASRSVNSTTKEPTSYCSIHY</sequence>
<name>E3NKY1_CAERE</name>
<dbReference type="EMBL" id="DS268844">
    <property type="protein sequence ID" value="EFP03757.1"/>
    <property type="molecule type" value="Genomic_DNA"/>
</dbReference>
<dbReference type="eggNOG" id="ENOG502QQEE">
    <property type="taxonomic scope" value="Eukaryota"/>
</dbReference>
<gene>
    <name evidence="1" type="ORF">CRE_23776</name>
</gene>